<feature type="binding site" evidence="10">
    <location>
        <begin position="405"/>
        <end position="407"/>
    </location>
    <ligand>
        <name>L-glutamate</name>
        <dbReference type="ChEBI" id="CHEBI:29985"/>
    </ligand>
</feature>
<organism evidence="13 14">
    <name type="scientific">Gimibacter soli</name>
    <dbReference type="NCBI Taxonomy" id="3024400"/>
    <lineage>
        <taxon>Bacteria</taxon>
        <taxon>Pseudomonadati</taxon>
        <taxon>Pseudomonadota</taxon>
        <taxon>Alphaproteobacteria</taxon>
        <taxon>Kordiimonadales</taxon>
        <taxon>Temperatibacteraceae</taxon>
        <taxon>Gimibacter</taxon>
    </lineage>
</organism>
<feature type="active site" description="Nucleophile" evidence="9">
    <location>
        <position position="387"/>
    </location>
</feature>
<accession>A0AAF0BJZ0</accession>
<feature type="binding site" evidence="10">
    <location>
        <position position="429"/>
    </location>
    <ligand>
        <name>L-glutamate</name>
        <dbReference type="ChEBI" id="CHEBI:29985"/>
    </ligand>
</feature>
<dbReference type="PRINTS" id="PR01210">
    <property type="entry name" value="GGTRANSPTASE"/>
</dbReference>
<evidence type="ECO:0000256" key="8">
    <source>
        <dbReference type="ARBA" id="ARBA00047417"/>
    </source>
</evidence>
<dbReference type="EC" id="3.4.19.13" evidence="11"/>
<dbReference type="InterPro" id="IPR029055">
    <property type="entry name" value="Ntn_hydrolases_N"/>
</dbReference>
<gene>
    <name evidence="13" type="primary">ggt</name>
    <name evidence="13" type="ORF">PH603_14180</name>
</gene>
<feature type="signal peptide" evidence="12">
    <location>
        <begin position="1"/>
        <end position="22"/>
    </location>
</feature>
<evidence type="ECO:0000256" key="7">
    <source>
        <dbReference type="ARBA" id="ARBA00023315"/>
    </source>
</evidence>
<keyword evidence="7 11" id="KW-0012">Acyltransferase</keyword>
<evidence type="ECO:0000256" key="5">
    <source>
        <dbReference type="ARBA" id="ARBA00022801"/>
    </source>
</evidence>
<dbReference type="GO" id="GO:0103068">
    <property type="term" value="F:leukotriene C4 gamma-glutamyl transferase activity"/>
    <property type="evidence" value="ECO:0007669"/>
    <property type="project" value="UniProtKB-EC"/>
</dbReference>
<feature type="chain" id="PRO_5041994946" description="Glutathione hydrolase proenzyme" evidence="12">
    <location>
        <begin position="23"/>
        <end position="584"/>
    </location>
</feature>
<feature type="binding site" evidence="10">
    <location>
        <position position="480"/>
    </location>
    <ligand>
        <name>L-glutamate</name>
        <dbReference type="ChEBI" id="CHEBI:29985"/>
    </ligand>
</feature>
<keyword evidence="12" id="KW-0732">Signal</keyword>
<feature type="binding site" evidence="10">
    <location>
        <begin position="458"/>
        <end position="459"/>
    </location>
    <ligand>
        <name>L-glutamate</name>
        <dbReference type="ChEBI" id="CHEBI:29985"/>
    </ligand>
</feature>
<dbReference type="InterPro" id="IPR043137">
    <property type="entry name" value="GGT_ssub_C"/>
</dbReference>
<dbReference type="EC" id="2.3.2.2" evidence="11"/>
<evidence type="ECO:0000256" key="3">
    <source>
        <dbReference type="ARBA" id="ARBA00009381"/>
    </source>
</evidence>
<dbReference type="GO" id="GO:0006751">
    <property type="term" value="P:glutathione catabolic process"/>
    <property type="evidence" value="ECO:0007669"/>
    <property type="project" value="UniProtKB-UniRule"/>
</dbReference>
<comment type="catalytic activity">
    <reaction evidence="2 11">
        <text>glutathione + H2O = L-cysteinylglycine + L-glutamate</text>
        <dbReference type="Rhea" id="RHEA:28807"/>
        <dbReference type="ChEBI" id="CHEBI:15377"/>
        <dbReference type="ChEBI" id="CHEBI:29985"/>
        <dbReference type="ChEBI" id="CHEBI:57925"/>
        <dbReference type="ChEBI" id="CHEBI:61694"/>
        <dbReference type="EC" id="3.4.19.13"/>
    </reaction>
</comment>
<evidence type="ECO:0000313" key="14">
    <source>
        <dbReference type="Proteomes" id="UP001217500"/>
    </source>
</evidence>
<name>A0AAF0BJZ0_9PROT</name>
<evidence type="ECO:0000256" key="1">
    <source>
        <dbReference type="ARBA" id="ARBA00001049"/>
    </source>
</evidence>
<keyword evidence="5 11" id="KW-0378">Hydrolase</keyword>
<dbReference type="InterPro" id="IPR043138">
    <property type="entry name" value="GGT_lsub"/>
</dbReference>
<dbReference type="InterPro" id="IPR000101">
    <property type="entry name" value="GGT_peptidase"/>
</dbReference>
<evidence type="ECO:0000256" key="10">
    <source>
        <dbReference type="PIRSR" id="PIRSR600101-2"/>
    </source>
</evidence>
<dbReference type="Gene3D" id="1.10.246.130">
    <property type="match status" value="1"/>
</dbReference>
<dbReference type="Pfam" id="PF01019">
    <property type="entry name" value="G_glu_transpept"/>
    <property type="match status" value="1"/>
</dbReference>
<dbReference type="GO" id="GO:0006750">
    <property type="term" value="P:glutathione biosynthetic process"/>
    <property type="evidence" value="ECO:0007669"/>
    <property type="project" value="UniProtKB-KW"/>
</dbReference>
<evidence type="ECO:0000256" key="4">
    <source>
        <dbReference type="ARBA" id="ARBA00022679"/>
    </source>
</evidence>
<evidence type="ECO:0000256" key="2">
    <source>
        <dbReference type="ARBA" id="ARBA00001089"/>
    </source>
</evidence>
<dbReference type="KEGG" id="gso:PH603_14180"/>
<evidence type="ECO:0000256" key="6">
    <source>
        <dbReference type="ARBA" id="ARBA00023145"/>
    </source>
</evidence>
<dbReference type="SUPFAM" id="SSF56235">
    <property type="entry name" value="N-terminal nucleophile aminohydrolases (Ntn hydrolases)"/>
    <property type="match status" value="1"/>
</dbReference>
<protein>
    <recommendedName>
        <fullName evidence="11">Glutathione hydrolase proenzyme</fullName>
        <ecNumber evidence="11">2.3.2.2</ecNumber>
        <ecNumber evidence="11">3.4.19.13</ecNumber>
    </recommendedName>
    <component>
        <recommendedName>
            <fullName evidence="11">Glutathione hydrolase large chain</fullName>
        </recommendedName>
    </component>
    <component>
        <recommendedName>
            <fullName evidence="11">Glutathione hydrolase small chain</fullName>
        </recommendedName>
    </component>
</protein>
<evidence type="ECO:0000313" key="13">
    <source>
        <dbReference type="EMBL" id="WCL53684.1"/>
    </source>
</evidence>
<comment type="similarity">
    <text evidence="3 11">Belongs to the gamma-glutamyltransferase family.</text>
</comment>
<dbReference type="NCBIfam" id="TIGR00066">
    <property type="entry name" value="g_glut_trans"/>
    <property type="match status" value="1"/>
</dbReference>
<keyword evidence="14" id="KW-1185">Reference proteome</keyword>
<comment type="catalytic activity">
    <reaction evidence="1 11">
        <text>an S-substituted glutathione + H2O = an S-substituted L-cysteinylglycine + L-glutamate</text>
        <dbReference type="Rhea" id="RHEA:59468"/>
        <dbReference type="ChEBI" id="CHEBI:15377"/>
        <dbReference type="ChEBI" id="CHEBI:29985"/>
        <dbReference type="ChEBI" id="CHEBI:90779"/>
        <dbReference type="ChEBI" id="CHEBI:143103"/>
        <dbReference type="EC" id="3.4.19.13"/>
    </reaction>
</comment>
<comment type="pathway">
    <text evidence="11">Sulfur metabolism; glutathione metabolism.</text>
</comment>
<dbReference type="InterPro" id="IPR051792">
    <property type="entry name" value="GGT_bact"/>
</dbReference>
<evidence type="ECO:0000256" key="9">
    <source>
        <dbReference type="PIRSR" id="PIRSR600101-1"/>
    </source>
</evidence>
<dbReference type="RefSeq" id="WP_289503210.1">
    <property type="nucleotide sequence ID" value="NZ_CP116805.1"/>
</dbReference>
<evidence type="ECO:0000256" key="11">
    <source>
        <dbReference type="RuleBase" id="RU368036"/>
    </source>
</evidence>
<dbReference type="FunFam" id="1.10.246.130:FF:000001">
    <property type="entry name" value="Gamma-glutamyltransferase 5 isoform 1"/>
    <property type="match status" value="1"/>
</dbReference>
<sequence>MSLLRVLFVLLLLPFWSVAAMAADGDTPIIDYTSRFHPVLAERGMVVSQEGHASEAGLEILKAGGNAVDAAVATGFALAVTHPQAGNIGGGGFMMVYLKKENRVIAIDYREMAPASAHRDMFLNAAGDVDTQLTWFSNKASGVPGTVMGMTEALAKYGTMPLKKVMAPAIRLAEEGFPVSYALADSMARYQKRLTADPVTARYFFKADGSPYRAGEILRQKDLAKTLKTIADKGAAGFYEGAVADKMVATMEAGGGIITHDDLKNYKAIERTPVRGTYKGYEVVSMPPPSSGGVHVIQILNILEGYDLKSMGHGSAAYIHRLTEAFKYAYADRSKYLGDPDFFDVPVDALTDKAYAAAIRAKIDPDHATPSSEILPAERLPYESPQTTHYSTADRWGNMVSNTYTLNFSYGNGRSVDGAGFLLNNEMDDFSSKPGVPNAFGLLGGEANAIEPGKRPLSSMTPTLVLKNGEPFMATGSPGGSTIITVTLETMLNVLEFDMNMMEATAMPRIHHQWYPDRLLMEPGHSIDTARILGTMGHQVKGVLDETESWDRVLGSTQSILRRPDGVLEGAADPRRPGSLAAGF</sequence>
<dbReference type="GO" id="GO:0036374">
    <property type="term" value="F:glutathione hydrolase activity"/>
    <property type="evidence" value="ECO:0007669"/>
    <property type="project" value="UniProtKB-UniRule"/>
</dbReference>
<keyword evidence="11" id="KW-0317">Glutathione biosynthesis</keyword>
<dbReference type="AlphaFoldDB" id="A0AAF0BJZ0"/>
<dbReference type="Proteomes" id="UP001217500">
    <property type="component" value="Chromosome"/>
</dbReference>
<feature type="binding site" evidence="10">
    <location>
        <position position="110"/>
    </location>
    <ligand>
        <name>L-glutamate</name>
        <dbReference type="ChEBI" id="CHEBI:29985"/>
    </ligand>
</feature>
<keyword evidence="6 11" id="KW-0865">Zymogen</keyword>
<comment type="catalytic activity">
    <reaction evidence="8 11">
        <text>an N-terminal (5-L-glutamyl)-[peptide] + an alpha-amino acid = 5-L-glutamyl amino acid + an N-terminal L-alpha-aminoacyl-[peptide]</text>
        <dbReference type="Rhea" id="RHEA:23904"/>
        <dbReference type="Rhea" id="RHEA-COMP:9780"/>
        <dbReference type="Rhea" id="RHEA-COMP:9795"/>
        <dbReference type="ChEBI" id="CHEBI:77644"/>
        <dbReference type="ChEBI" id="CHEBI:78597"/>
        <dbReference type="ChEBI" id="CHEBI:78599"/>
        <dbReference type="ChEBI" id="CHEBI:78608"/>
        <dbReference type="EC" id="2.3.2.2"/>
    </reaction>
</comment>
<reference evidence="13" key="1">
    <citation type="submission" date="2023-01" db="EMBL/GenBank/DDBJ databases">
        <title>The genome sequence of Kordiimonadaceae bacterium 6D33.</title>
        <authorList>
            <person name="Liu Y."/>
        </authorList>
    </citation>
    <scope>NUCLEOTIDE SEQUENCE</scope>
    <source>
        <strain evidence="13">6D33</strain>
    </source>
</reference>
<proteinExistence type="inferred from homology"/>
<keyword evidence="4 11" id="KW-0808">Transferase</keyword>
<comment type="subunit">
    <text evidence="11">This enzyme consists of two polypeptide chains, which are synthesized in precursor form from a single polypeptide.</text>
</comment>
<dbReference type="PANTHER" id="PTHR43199:SF1">
    <property type="entry name" value="GLUTATHIONE HYDROLASE PROENZYME"/>
    <property type="match status" value="1"/>
</dbReference>
<dbReference type="PANTHER" id="PTHR43199">
    <property type="entry name" value="GLUTATHIONE HYDROLASE"/>
    <property type="match status" value="1"/>
</dbReference>
<dbReference type="EMBL" id="CP116805">
    <property type="protein sequence ID" value="WCL53684.1"/>
    <property type="molecule type" value="Genomic_DNA"/>
</dbReference>
<comment type="PTM">
    <text evidence="11">Cleaved by autocatalysis into a large and a small subunit.</text>
</comment>
<evidence type="ECO:0000256" key="12">
    <source>
        <dbReference type="SAM" id="SignalP"/>
    </source>
</evidence>
<dbReference type="Gene3D" id="3.60.20.40">
    <property type="match status" value="1"/>
</dbReference>